<keyword evidence="1" id="KW-0472">Membrane</keyword>
<evidence type="ECO:0000256" key="1">
    <source>
        <dbReference type="SAM" id="Phobius"/>
    </source>
</evidence>
<dbReference type="EMBL" id="MEHD01000021">
    <property type="protein sequence ID" value="ODR57708.1"/>
    <property type="molecule type" value="Genomic_DNA"/>
</dbReference>
<sequence>MYESFHMLAGVCYVCFSFVIFSDIIIILNISAQKKQSQRYPAVLSLFRIWLRCAPPFPDS</sequence>
<evidence type="ECO:0000313" key="3">
    <source>
        <dbReference type="EMBL" id="ODR57708.1"/>
    </source>
</evidence>
<keyword evidence="1" id="KW-1133">Transmembrane helix</keyword>
<dbReference type="EMBL" id="MEHA01000014">
    <property type="protein sequence ID" value="ODR49142.1"/>
    <property type="molecule type" value="Genomic_DNA"/>
</dbReference>
<keyword evidence="1" id="KW-0812">Transmembrane</keyword>
<dbReference type="Proteomes" id="UP000094271">
    <property type="component" value="Unassembled WGS sequence"/>
</dbReference>
<name>A0A1E3UF53_9FIRM</name>
<evidence type="ECO:0000313" key="2">
    <source>
        <dbReference type="EMBL" id="ODR49142.1"/>
    </source>
</evidence>
<keyword evidence="5" id="KW-1185">Reference proteome</keyword>
<reference evidence="2 4" key="2">
    <citation type="submission" date="2016-08" db="EMBL/GenBank/DDBJ databases">
        <authorList>
            <person name="Seilhamer J.J."/>
        </authorList>
    </citation>
    <scope>NUCLEOTIDE SEQUENCE [LARGE SCALE GENOMIC DNA]</scope>
    <source>
        <strain evidence="2 4">NML150140-1</strain>
    </source>
</reference>
<dbReference type="AlphaFoldDB" id="A0A1E3UF53"/>
<feature type="transmembrane region" description="Helical" evidence="1">
    <location>
        <begin position="6"/>
        <end position="30"/>
    </location>
</feature>
<reference evidence="3 5" key="1">
    <citation type="submission" date="2016-08" db="EMBL/GenBank/DDBJ databases">
        <title>Characterization of Isolates of Eisenbergiella tayi Derived from Blood Cultures, Using Whole Genome Sequencing.</title>
        <authorList>
            <person name="Bernier A.-M."/>
            <person name="Burdz T."/>
            <person name="Wiebe D."/>
            <person name="Bernard K."/>
        </authorList>
    </citation>
    <scope>NUCLEOTIDE SEQUENCE [LARGE SCALE GENOMIC DNA]</scope>
    <source>
        <strain evidence="3 5">NML120146</strain>
    </source>
</reference>
<accession>A0A1E3UF53</accession>
<dbReference type="Proteomes" id="UP000094869">
    <property type="component" value="Unassembled WGS sequence"/>
</dbReference>
<gene>
    <name evidence="2" type="ORF">BEI59_18690</name>
    <name evidence="3" type="ORF">BEI63_11450</name>
</gene>
<proteinExistence type="predicted"/>
<evidence type="ECO:0000313" key="5">
    <source>
        <dbReference type="Proteomes" id="UP000094869"/>
    </source>
</evidence>
<evidence type="ECO:0000313" key="4">
    <source>
        <dbReference type="Proteomes" id="UP000094271"/>
    </source>
</evidence>
<organism evidence="2 4">
    <name type="scientific">Eisenbergiella tayi</name>
    <dbReference type="NCBI Taxonomy" id="1432052"/>
    <lineage>
        <taxon>Bacteria</taxon>
        <taxon>Bacillati</taxon>
        <taxon>Bacillota</taxon>
        <taxon>Clostridia</taxon>
        <taxon>Lachnospirales</taxon>
        <taxon>Lachnospiraceae</taxon>
        <taxon>Eisenbergiella</taxon>
    </lineage>
</organism>
<comment type="caution">
    <text evidence="2">The sequence shown here is derived from an EMBL/GenBank/DDBJ whole genome shotgun (WGS) entry which is preliminary data.</text>
</comment>
<protein>
    <submittedName>
        <fullName evidence="2">Uncharacterized protein</fullName>
    </submittedName>
</protein>